<protein>
    <submittedName>
        <fullName evidence="2">Uroporphyrinogen-III synthase</fullName>
    </submittedName>
</protein>
<dbReference type="SUPFAM" id="SSF69618">
    <property type="entry name" value="HemD-like"/>
    <property type="match status" value="1"/>
</dbReference>
<accession>A0A7D4CP07</accession>
<dbReference type="GO" id="GO:0033014">
    <property type="term" value="P:tetrapyrrole biosynthetic process"/>
    <property type="evidence" value="ECO:0007669"/>
    <property type="project" value="InterPro"/>
</dbReference>
<feature type="domain" description="Tetrapyrrole biosynthesis uroporphyrinogen III synthase" evidence="1">
    <location>
        <begin position="18"/>
        <end position="214"/>
    </location>
</feature>
<dbReference type="CDD" id="cd06578">
    <property type="entry name" value="HemD"/>
    <property type="match status" value="1"/>
</dbReference>
<dbReference type="InterPro" id="IPR003754">
    <property type="entry name" value="4pyrrol_synth_uPrphyn_synth"/>
</dbReference>
<dbReference type="RefSeq" id="WP_173215761.1">
    <property type="nucleotide sequence ID" value="NZ_CP053921.1"/>
</dbReference>
<evidence type="ECO:0000313" key="3">
    <source>
        <dbReference type="Proteomes" id="UP000504693"/>
    </source>
</evidence>
<dbReference type="InterPro" id="IPR036108">
    <property type="entry name" value="4pyrrol_syn_uPrphyn_synt_sf"/>
</dbReference>
<evidence type="ECO:0000259" key="1">
    <source>
        <dbReference type="Pfam" id="PF02602"/>
    </source>
</evidence>
<proteinExistence type="predicted"/>
<reference evidence="2 3" key="1">
    <citation type="submission" date="2020-05" db="EMBL/GenBank/DDBJ databases">
        <title>Erythrobacter mangrovi sp. nov., isolated from rhizosphere soil of mangrove plant (Kandelia candel).</title>
        <authorList>
            <person name="Ye Y.H."/>
        </authorList>
    </citation>
    <scope>NUCLEOTIDE SEQUENCE [LARGE SCALE GENOMIC DNA]</scope>
    <source>
        <strain evidence="2 3">EB310</strain>
    </source>
</reference>
<dbReference type="GO" id="GO:0004852">
    <property type="term" value="F:uroporphyrinogen-III synthase activity"/>
    <property type="evidence" value="ECO:0007669"/>
    <property type="project" value="InterPro"/>
</dbReference>
<sequence length="236" mass="24755">MTPLFLFRPEPGWTVSADTARAMGLEVRGAPLFEIEPVEWETPDPALYDGLLLGSANALRHGGKALEDYRSLPVHAVGDATAEAARAAGFLMGQVGRGGLQTLLDSLAGRELHLLRLAGEDRVPLAVPDGIRIDTRVVYRAVPRAIEEADAQALALGGVVALHSGAAARRFAEEFDRLGLARSLVTLVVIGPRVAEAAGEGWQSVHIADAPGDSEILALAKALCQTPPVGKGGAHE</sequence>
<dbReference type="Gene3D" id="3.40.50.10090">
    <property type="match status" value="2"/>
</dbReference>
<organism evidence="2 3">
    <name type="scientific">Erythrobacter mangrovi</name>
    <dbReference type="NCBI Taxonomy" id="2739433"/>
    <lineage>
        <taxon>Bacteria</taxon>
        <taxon>Pseudomonadati</taxon>
        <taxon>Pseudomonadota</taxon>
        <taxon>Alphaproteobacteria</taxon>
        <taxon>Sphingomonadales</taxon>
        <taxon>Erythrobacteraceae</taxon>
        <taxon>Erythrobacter/Porphyrobacter group</taxon>
        <taxon>Erythrobacter</taxon>
    </lineage>
</organism>
<dbReference type="KEGG" id="emv:HQR01_14425"/>
<dbReference type="AlphaFoldDB" id="A0A7D4CP07"/>
<dbReference type="Proteomes" id="UP000504693">
    <property type="component" value="Chromosome"/>
</dbReference>
<dbReference type="EMBL" id="CP053921">
    <property type="protein sequence ID" value="QKG72468.1"/>
    <property type="molecule type" value="Genomic_DNA"/>
</dbReference>
<evidence type="ECO:0000313" key="2">
    <source>
        <dbReference type="EMBL" id="QKG72468.1"/>
    </source>
</evidence>
<name>A0A7D4CP07_9SPHN</name>
<keyword evidence="3" id="KW-1185">Reference proteome</keyword>
<gene>
    <name evidence="2" type="ORF">HQR01_14425</name>
</gene>
<dbReference type="Pfam" id="PF02602">
    <property type="entry name" value="HEM4"/>
    <property type="match status" value="1"/>
</dbReference>